<dbReference type="RefSeq" id="WP_088474379.1">
    <property type="nucleotide sequence ID" value="NZ_NISJ01000016.1"/>
</dbReference>
<reference evidence="1 2" key="1">
    <citation type="journal article" date="2002" name="Int. J. Syst. Evol. Microbiol.">
        <title>Sphingopyxis witflariensis sp. nov., isolated from activated sludge.</title>
        <authorList>
            <person name="Kampfer P."/>
            <person name="Witzenberger R."/>
            <person name="Denner E.B."/>
            <person name="Busse H.J."/>
            <person name="Neef A."/>
        </authorList>
    </citation>
    <scope>NUCLEOTIDE SEQUENCE [LARGE SCALE GENOMIC DNA]</scope>
    <source>
        <strain evidence="1 2">DSM 14551</strain>
    </source>
</reference>
<protein>
    <submittedName>
        <fullName evidence="1">Uncharacterized protein</fullName>
    </submittedName>
</protein>
<name>A0A246JEP2_9SPHN</name>
<keyword evidence="2" id="KW-1185">Reference proteome</keyword>
<comment type="caution">
    <text evidence="1">The sequence shown here is derived from an EMBL/GenBank/DDBJ whole genome shotgun (WGS) entry which is preliminary data.</text>
</comment>
<organism evidence="1 2">
    <name type="scientific">Sphingopyxis witflariensis</name>
    <dbReference type="NCBI Taxonomy" id="173675"/>
    <lineage>
        <taxon>Bacteria</taxon>
        <taxon>Pseudomonadati</taxon>
        <taxon>Pseudomonadota</taxon>
        <taxon>Alphaproteobacteria</taxon>
        <taxon>Sphingomonadales</taxon>
        <taxon>Sphingomonadaceae</taxon>
        <taxon>Sphingopyxis</taxon>
    </lineage>
</organism>
<dbReference type="Proteomes" id="UP000197097">
    <property type="component" value="Unassembled WGS sequence"/>
</dbReference>
<gene>
    <name evidence="1" type="ORF">CDQ91_19445</name>
</gene>
<dbReference type="EMBL" id="NISJ01000016">
    <property type="protein sequence ID" value="OWQ91114.1"/>
    <property type="molecule type" value="Genomic_DNA"/>
</dbReference>
<dbReference type="OrthoDB" id="7594515at2"/>
<sequence>MARGRKRKAGRRHPCGKLVRASVGETQRDAVATVLQARQRHYGVTAKQARDVRLGTALGRLSFAGKIAADQYAAGEMYGEIVARNRAVMGLPMDQPRSVTGLLINEGIFGGSAPDHDPALVEKVRRRAAAAMMMLRTADADAPGAVDRKPSTLVHAVVCHEVDAANWPAADIVNLGHGLDALVRLFGDRRDSS</sequence>
<accession>A0A246JEP2</accession>
<evidence type="ECO:0000313" key="1">
    <source>
        <dbReference type="EMBL" id="OWQ91114.1"/>
    </source>
</evidence>
<evidence type="ECO:0000313" key="2">
    <source>
        <dbReference type="Proteomes" id="UP000197097"/>
    </source>
</evidence>
<dbReference type="AlphaFoldDB" id="A0A246JEP2"/>
<proteinExistence type="predicted"/>